<evidence type="ECO:0000259" key="5">
    <source>
        <dbReference type="PROSITE" id="PS50110"/>
    </source>
</evidence>
<protein>
    <recommendedName>
        <fullName evidence="2">histidine kinase</fullName>
        <ecNumber evidence="2">2.7.13.3</ecNumber>
    </recommendedName>
</protein>
<dbReference type="InterPro" id="IPR001789">
    <property type="entry name" value="Sig_transdc_resp-reg_receiver"/>
</dbReference>
<dbReference type="EMBL" id="JAERQM010000012">
    <property type="protein sequence ID" value="MBU8547150.1"/>
    <property type="molecule type" value="Genomic_DNA"/>
</dbReference>
<dbReference type="SMART" id="SM00086">
    <property type="entry name" value="PAC"/>
    <property type="match status" value="2"/>
</dbReference>
<dbReference type="InterPro" id="IPR005467">
    <property type="entry name" value="His_kinase_dom"/>
</dbReference>
<evidence type="ECO:0000259" key="4">
    <source>
        <dbReference type="PROSITE" id="PS50109"/>
    </source>
</evidence>
<dbReference type="InterPro" id="IPR000700">
    <property type="entry name" value="PAS-assoc_C"/>
</dbReference>
<evidence type="ECO:0000313" key="7">
    <source>
        <dbReference type="EMBL" id="MBU8547150.1"/>
    </source>
</evidence>
<dbReference type="PROSITE" id="PS50109">
    <property type="entry name" value="HIS_KIN"/>
    <property type="match status" value="1"/>
</dbReference>
<dbReference type="CDD" id="cd00082">
    <property type="entry name" value="HisKA"/>
    <property type="match status" value="1"/>
</dbReference>
<dbReference type="PANTHER" id="PTHR43065:SF49">
    <property type="entry name" value="HISTIDINE KINASE"/>
    <property type="match status" value="1"/>
</dbReference>
<keyword evidence="3" id="KW-0597">Phosphoprotein</keyword>
<comment type="caution">
    <text evidence="7">The sequence shown here is derived from an EMBL/GenBank/DDBJ whole genome shotgun (WGS) entry which is preliminary data.</text>
</comment>
<dbReference type="SMART" id="SM00388">
    <property type="entry name" value="HisKA"/>
    <property type="match status" value="1"/>
</dbReference>
<dbReference type="PANTHER" id="PTHR43065">
    <property type="entry name" value="SENSOR HISTIDINE KINASE"/>
    <property type="match status" value="1"/>
</dbReference>
<dbReference type="SMART" id="SM00387">
    <property type="entry name" value="HATPase_c"/>
    <property type="match status" value="1"/>
</dbReference>
<accession>A0ABS6HIS2</accession>
<comment type="catalytic activity">
    <reaction evidence="1">
        <text>ATP + protein L-histidine = ADP + protein N-phospho-L-histidine.</text>
        <dbReference type="EC" id="2.7.13.3"/>
    </reaction>
</comment>
<dbReference type="EC" id="2.7.13.3" evidence="2"/>
<evidence type="ECO:0000259" key="6">
    <source>
        <dbReference type="PROSITE" id="PS50113"/>
    </source>
</evidence>
<dbReference type="Pfam" id="PF13426">
    <property type="entry name" value="PAS_9"/>
    <property type="match status" value="1"/>
</dbReference>
<reference evidence="7 8" key="1">
    <citation type="submission" date="2021-01" db="EMBL/GenBank/DDBJ databases">
        <title>Roseomonas sp. nov, a bacterium isolated from an oil production mixture in Yumen Oilfield.</title>
        <authorList>
            <person name="Wu D."/>
        </authorList>
    </citation>
    <scope>NUCLEOTIDE SEQUENCE [LARGE SCALE GENOMIC DNA]</scope>
    <source>
        <strain evidence="7 8">ROY-5-3</strain>
    </source>
</reference>
<feature type="domain" description="Response regulatory" evidence="5">
    <location>
        <begin position="795"/>
        <end position="908"/>
    </location>
</feature>
<feature type="modified residue" description="4-aspartylphosphate" evidence="3">
    <location>
        <position position="845"/>
    </location>
</feature>
<dbReference type="InterPro" id="IPR000014">
    <property type="entry name" value="PAS"/>
</dbReference>
<dbReference type="SMART" id="SM00448">
    <property type="entry name" value="REC"/>
    <property type="match status" value="1"/>
</dbReference>
<feature type="domain" description="PAC" evidence="6">
    <location>
        <begin position="486"/>
        <end position="538"/>
    </location>
</feature>
<dbReference type="Pfam" id="PF08447">
    <property type="entry name" value="PAS_3"/>
    <property type="match status" value="1"/>
</dbReference>
<evidence type="ECO:0000313" key="8">
    <source>
        <dbReference type="Proteomes" id="UP000689967"/>
    </source>
</evidence>
<evidence type="ECO:0000256" key="2">
    <source>
        <dbReference type="ARBA" id="ARBA00012438"/>
    </source>
</evidence>
<keyword evidence="8" id="KW-1185">Reference proteome</keyword>
<gene>
    <name evidence="7" type="ORF">JJQ90_25760</name>
</gene>
<dbReference type="InterPro" id="IPR003661">
    <property type="entry name" value="HisK_dim/P_dom"/>
</dbReference>
<dbReference type="InterPro" id="IPR003594">
    <property type="entry name" value="HATPase_dom"/>
</dbReference>
<dbReference type="InterPro" id="IPR013655">
    <property type="entry name" value="PAS_fold_3"/>
</dbReference>
<organism evidence="7 8">
    <name type="scientific">Falsiroseomonas oleicola</name>
    <dbReference type="NCBI Taxonomy" id="2801474"/>
    <lineage>
        <taxon>Bacteria</taxon>
        <taxon>Pseudomonadati</taxon>
        <taxon>Pseudomonadota</taxon>
        <taxon>Alphaproteobacteria</taxon>
        <taxon>Acetobacterales</taxon>
        <taxon>Roseomonadaceae</taxon>
        <taxon>Falsiroseomonas</taxon>
    </lineage>
</organism>
<dbReference type="Pfam" id="PF02518">
    <property type="entry name" value="HATPase_c"/>
    <property type="match status" value="1"/>
</dbReference>
<evidence type="ECO:0000256" key="3">
    <source>
        <dbReference type="PROSITE-ProRule" id="PRU00169"/>
    </source>
</evidence>
<sequence length="912" mass="98330">MSATKHEEEGHRHTPLAAAFARIERLARGLLGVEEARIILRTEIPDAARPGFTHDTALHMPDGTPCGTLRLHHATPRPPLSPTQQAIVADLAAIAVDALDLQAEASARQRALDNLALRERLLRLVADAPSLAQALDATMAALRDATGAVLCLCFRIGPDGEHMQLVAGQASTPELTEAYLDHLRHSVVRIDNSLAGLVASSGEQQVIRAIDESVQRRFPAISLSVRQKIQSQIITPVSTGSERFAFSVGYARERDDLEDIAAMLLGLAGSLRPLLRRLHDAEEIDLYQRAMDASHDAVLILEAHPGGPPRILRANAAFARQSGLAAEALRGQPYHPLRLESEDAARIALAIAEGRALRAETQNQRHDGSRFWVEADIAPVTGLAGAISHWVAIERDITERRQTQQAIALNEERLRLLARAAGEVVWDWDIAAGTLTWGEGMPEQFGHALPPASGTLDWWVARIAPEDRARVMAGRQAAARSGGASWSAEYQFQKADGSLALVIDRGFVTDDPHGPPRRMVGSMRDVTEQRHLEEQLRQSQRLDAIGRLTGGVAHDFNNLLAVIIGNAELMQDLPGLPPDLRQGIDVIHAAAERGAELTGRLLSFARLHPLAPRVTDLNRLLSQMQPLLRRLFAAQITLEVVESDIRLPVVIDGPQLENALLNLCINARDAMPDGGTLRVEAAPLRHEAGMSGPPGMEPGNYVTITVSDTGTGMNPEVAARAFEPFFTTKAMGKGSGLGLSMVFGFIGQSNGRIALASTPGQGTRVTLYLPQATQAAEVEDAAAAAAAIPAPRGACILLVEDSPALRETATNQLQRLGYKVTAVEDGEAALAALERPEPVDLLFTDIVMPGRLNGYQLARLAVALRPGLRVLFTSGDHDLAQTGHEGAVPLLQKPYRFADLAEQVRQVLNPAC</sequence>
<dbReference type="PROSITE" id="PS50113">
    <property type="entry name" value="PAC"/>
    <property type="match status" value="2"/>
</dbReference>
<dbReference type="NCBIfam" id="TIGR00229">
    <property type="entry name" value="sensory_box"/>
    <property type="match status" value="1"/>
</dbReference>
<dbReference type="InterPro" id="IPR001610">
    <property type="entry name" value="PAC"/>
</dbReference>
<dbReference type="Proteomes" id="UP000689967">
    <property type="component" value="Unassembled WGS sequence"/>
</dbReference>
<dbReference type="CDD" id="cd00130">
    <property type="entry name" value="PAS"/>
    <property type="match status" value="2"/>
</dbReference>
<feature type="domain" description="Histidine kinase" evidence="4">
    <location>
        <begin position="551"/>
        <end position="773"/>
    </location>
</feature>
<name>A0ABS6HIS2_9PROT</name>
<dbReference type="Pfam" id="PF00072">
    <property type="entry name" value="Response_reg"/>
    <property type="match status" value="1"/>
</dbReference>
<dbReference type="SMART" id="SM00091">
    <property type="entry name" value="PAS"/>
    <property type="match status" value="2"/>
</dbReference>
<dbReference type="PROSITE" id="PS50110">
    <property type="entry name" value="RESPONSE_REGULATORY"/>
    <property type="match status" value="1"/>
</dbReference>
<dbReference type="Pfam" id="PF00512">
    <property type="entry name" value="HisKA"/>
    <property type="match status" value="1"/>
</dbReference>
<feature type="domain" description="PAC" evidence="6">
    <location>
        <begin position="357"/>
        <end position="409"/>
    </location>
</feature>
<proteinExistence type="predicted"/>
<evidence type="ECO:0000256" key="1">
    <source>
        <dbReference type="ARBA" id="ARBA00000085"/>
    </source>
</evidence>
<dbReference type="RefSeq" id="WP_216879176.1">
    <property type="nucleotide sequence ID" value="NZ_JAERQM010000012.1"/>
</dbReference>